<dbReference type="CDD" id="cd13399">
    <property type="entry name" value="Slt35-like"/>
    <property type="match status" value="1"/>
</dbReference>
<evidence type="ECO:0000313" key="3">
    <source>
        <dbReference type="EMBL" id="MDT0544412.1"/>
    </source>
</evidence>
<dbReference type="RefSeq" id="WP_311724849.1">
    <property type="nucleotide sequence ID" value="NZ_JAVRFD010000007.1"/>
</dbReference>
<dbReference type="InterPro" id="IPR023346">
    <property type="entry name" value="Lysozyme-like_dom_sf"/>
</dbReference>
<comment type="caution">
    <text evidence="3">The sequence shown here is derived from an EMBL/GenBank/DDBJ whole genome shotgun (WGS) entry which is preliminary data.</text>
</comment>
<feature type="signal peptide" evidence="2">
    <location>
        <begin position="1"/>
        <end position="24"/>
    </location>
</feature>
<feature type="compositionally biased region" description="Gly residues" evidence="1">
    <location>
        <begin position="279"/>
        <end position="293"/>
    </location>
</feature>
<organism evidence="3 4">
    <name type="scientific">Streptomyces lonegramiae</name>
    <dbReference type="NCBI Taxonomy" id="3075524"/>
    <lineage>
        <taxon>Bacteria</taxon>
        <taxon>Bacillati</taxon>
        <taxon>Actinomycetota</taxon>
        <taxon>Actinomycetes</taxon>
        <taxon>Kitasatosporales</taxon>
        <taxon>Streptomycetaceae</taxon>
        <taxon>Streptomyces</taxon>
    </lineage>
</organism>
<name>A0ABU2XGA0_9ACTN</name>
<reference evidence="3" key="1">
    <citation type="submission" date="2024-05" db="EMBL/GenBank/DDBJ databases">
        <title>30 novel species of actinomycetes from the DSMZ collection.</title>
        <authorList>
            <person name="Nouioui I."/>
        </authorList>
    </citation>
    <scope>NUCLEOTIDE SEQUENCE</scope>
    <source>
        <strain evidence="3">DSM 41529</strain>
    </source>
</reference>
<proteinExistence type="predicted"/>
<sequence length="602" mass="62057">MAPQIGRRLRKGAATTAVAAVAMAALTASQAPGFAGTAREDRHHDSAGETPAPSDTPIDGGSSYHTDLPPLQKPGKPGTSIDLPGLPDKKATAEAGIPATVLDAYKKAEAALKESKPGCNLPWQLLAAIGKVESGQARGGRVDAEGTTFTPILGPVLNGNGFARITDTDGGAYDGDTTHDRAVGPMQFIPSTWATWGRDGNGDGEKNPNNIYDAALAAGAYLCANGRDLSVKDHLDRAILGYNHSQEYLATVLSWFEYYKKGTHEVPDGTGVLPDPDKTGGGSDGGRDGGGGSESPRPLPDPTEPGGDHSPTPEPPATDDGGIETPAPETPSPETPSPETPSPETPAPATVARLKAVGTAKLTATAGEQFADKPRVRAETAAGKPVAGVWVQYEIRGETDARFPWNATRVSRMTGSDGTATAPVLRAGETTGSFTVRVTVVGRTATATDIAATVKARPVPQADALARADDKDLKAETGGSFADAVGVKASYKGKAAAGVPVTATMIVDDAAKATDKPTENDKGPYFKDDKGQPIRTLTTLKTDADGKLVLPKIYTDDHAGTFLLRLTTADGAVLTIELTVTEPAAAPTEPPTAEPSSEPTAQ</sequence>
<evidence type="ECO:0000256" key="1">
    <source>
        <dbReference type="SAM" id="MobiDB-lite"/>
    </source>
</evidence>
<keyword evidence="4" id="KW-1185">Reference proteome</keyword>
<feature type="compositionally biased region" description="Pro residues" evidence="1">
    <location>
        <begin position="328"/>
        <end position="346"/>
    </location>
</feature>
<accession>A0ABU2XGA0</accession>
<dbReference type="SUPFAM" id="SSF53955">
    <property type="entry name" value="Lysozyme-like"/>
    <property type="match status" value="1"/>
</dbReference>
<dbReference type="PANTHER" id="PTHR30163:SF8">
    <property type="entry name" value="LYTIC MUREIN TRANSGLYCOSYLASE"/>
    <property type="match status" value="1"/>
</dbReference>
<evidence type="ECO:0000313" key="4">
    <source>
        <dbReference type="Proteomes" id="UP001180754"/>
    </source>
</evidence>
<feature type="region of interest" description="Disordered" evidence="1">
    <location>
        <begin position="265"/>
        <end position="347"/>
    </location>
</feature>
<dbReference type="Gene3D" id="1.10.530.10">
    <property type="match status" value="1"/>
</dbReference>
<dbReference type="Proteomes" id="UP001180754">
    <property type="component" value="Unassembled WGS sequence"/>
</dbReference>
<dbReference type="InterPro" id="IPR043426">
    <property type="entry name" value="MltB-like"/>
</dbReference>
<feature type="region of interest" description="Disordered" evidence="1">
    <location>
        <begin position="33"/>
        <end position="89"/>
    </location>
</feature>
<protein>
    <submittedName>
        <fullName evidence="3">Lytic transglycosylase</fullName>
    </submittedName>
</protein>
<evidence type="ECO:0000256" key="2">
    <source>
        <dbReference type="SAM" id="SignalP"/>
    </source>
</evidence>
<feature type="region of interest" description="Disordered" evidence="1">
    <location>
        <begin position="581"/>
        <end position="602"/>
    </location>
</feature>
<dbReference type="PANTHER" id="PTHR30163">
    <property type="entry name" value="MEMBRANE-BOUND LYTIC MUREIN TRANSGLYCOSYLASE B"/>
    <property type="match status" value="1"/>
</dbReference>
<dbReference type="EMBL" id="JAVRFD010000007">
    <property type="protein sequence ID" value="MDT0544412.1"/>
    <property type="molecule type" value="Genomic_DNA"/>
</dbReference>
<keyword evidence="2" id="KW-0732">Signal</keyword>
<feature type="chain" id="PRO_5046353664" evidence="2">
    <location>
        <begin position="25"/>
        <end position="602"/>
    </location>
</feature>
<feature type="compositionally biased region" description="Basic and acidic residues" evidence="1">
    <location>
        <begin position="38"/>
        <end position="47"/>
    </location>
</feature>
<gene>
    <name evidence="3" type="ORF">RND15_17120</name>
</gene>